<sequence length="199" mass="22961">MLKDGCFDLPLEYWVPRILFSIAASVGDPILIDNANLNQSYEHFARVLAEFNLAGDFMDQILVEREGYAFYVSLVFEKLPDFCFSCFNIGHRLLPTIRHYLPGPAYTWTNNRSGPARTDKKLDRFMCNDLFLSLWTRISGLVLHRVRSNHHPIMLSNLNESHASPFKFLSIWIQHLDCRNIVSKAWNTVVLGNPMQILS</sequence>
<organism evidence="1 2">
    <name type="scientific">Cajanus cajan</name>
    <name type="common">Pigeon pea</name>
    <name type="synonym">Cajanus indicus</name>
    <dbReference type="NCBI Taxonomy" id="3821"/>
    <lineage>
        <taxon>Eukaryota</taxon>
        <taxon>Viridiplantae</taxon>
        <taxon>Streptophyta</taxon>
        <taxon>Embryophyta</taxon>
        <taxon>Tracheophyta</taxon>
        <taxon>Spermatophyta</taxon>
        <taxon>Magnoliopsida</taxon>
        <taxon>eudicotyledons</taxon>
        <taxon>Gunneridae</taxon>
        <taxon>Pentapetalae</taxon>
        <taxon>rosids</taxon>
        <taxon>fabids</taxon>
        <taxon>Fabales</taxon>
        <taxon>Fabaceae</taxon>
        <taxon>Papilionoideae</taxon>
        <taxon>50 kb inversion clade</taxon>
        <taxon>NPAAA clade</taxon>
        <taxon>indigoferoid/millettioid clade</taxon>
        <taxon>Phaseoleae</taxon>
        <taxon>Cajanus</taxon>
    </lineage>
</organism>
<dbReference type="InterPro" id="IPR040256">
    <property type="entry name" value="At4g02000-like"/>
</dbReference>
<gene>
    <name evidence="1" type="ORF">KK1_024270</name>
</gene>
<name>A0A151SFW3_CAJCA</name>
<evidence type="ECO:0000313" key="2">
    <source>
        <dbReference type="Proteomes" id="UP000075243"/>
    </source>
</evidence>
<dbReference type="EMBL" id="KQ483411">
    <property type="protein sequence ID" value="KYP53696.1"/>
    <property type="molecule type" value="Genomic_DNA"/>
</dbReference>
<dbReference type="PANTHER" id="PTHR31286:SF176">
    <property type="entry name" value="DUF4283 DOMAIN PROTEIN"/>
    <property type="match status" value="1"/>
</dbReference>
<proteinExistence type="predicted"/>
<dbReference type="Gramene" id="C.cajan_23583.t">
    <property type="protein sequence ID" value="C.cajan_23583.t"/>
    <property type="gene ID" value="C.cajan_23583"/>
</dbReference>
<dbReference type="Proteomes" id="UP000075243">
    <property type="component" value="Unassembled WGS sequence"/>
</dbReference>
<keyword evidence="2" id="KW-1185">Reference proteome</keyword>
<dbReference type="SUPFAM" id="SSF56219">
    <property type="entry name" value="DNase I-like"/>
    <property type="match status" value="1"/>
</dbReference>
<accession>A0A151SFW3</accession>
<reference evidence="1" key="1">
    <citation type="journal article" date="2012" name="Nat. Biotechnol.">
        <title>Draft genome sequence of pigeonpea (Cajanus cajan), an orphan legume crop of resource-poor farmers.</title>
        <authorList>
            <person name="Varshney R.K."/>
            <person name="Chen W."/>
            <person name="Li Y."/>
            <person name="Bharti A.K."/>
            <person name="Saxena R.K."/>
            <person name="Schlueter J.A."/>
            <person name="Donoghue M.T."/>
            <person name="Azam S."/>
            <person name="Fan G."/>
            <person name="Whaley A.M."/>
            <person name="Farmer A.D."/>
            <person name="Sheridan J."/>
            <person name="Iwata A."/>
            <person name="Tuteja R."/>
            <person name="Penmetsa R.V."/>
            <person name="Wu W."/>
            <person name="Upadhyaya H.D."/>
            <person name="Yang S.P."/>
            <person name="Shah T."/>
            <person name="Saxena K.B."/>
            <person name="Michael T."/>
            <person name="McCombie W.R."/>
            <person name="Yang B."/>
            <person name="Zhang G."/>
            <person name="Yang H."/>
            <person name="Wang J."/>
            <person name="Spillane C."/>
            <person name="Cook D.R."/>
            <person name="May G.D."/>
            <person name="Xu X."/>
            <person name="Jackson S.A."/>
        </authorList>
    </citation>
    <scope>NUCLEOTIDE SEQUENCE [LARGE SCALE GENOMIC DNA]</scope>
</reference>
<protein>
    <submittedName>
        <fullName evidence="1">Uncharacterized protein</fullName>
    </submittedName>
</protein>
<dbReference type="InterPro" id="IPR036691">
    <property type="entry name" value="Endo/exonu/phosph_ase_sf"/>
</dbReference>
<evidence type="ECO:0000313" key="1">
    <source>
        <dbReference type="EMBL" id="KYP53696.1"/>
    </source>
</evidence>
<dbReference type="PANTHER" id="PTHR31286">
    <property type="entry name" value="GLYCINE-RICH CELL WALL STRUCTURAL PROTEIN 1.8-LIKE"/>
    <property type="match status" value="1"/>
</dbReference>
<dbReference type="AlphaFoldDB" id="A0A151SFW3"/>